<dbReference type="OrthoDB" id="10067229at2759"/>
<sequence length="97" mass="11168">MRMVTSQAGTWPRQRHLMHSLPVFDIVDGLRESQCPEQKDHGCKNDQIPVDPAAERDLLLQLDPYKSMGPKGIHPRILKELADIITRPLLIIFEQSW</sequence>
<organism evidence="1 2">
    <name type="scientific">Zosterops borbonicus</name>
    <dbReference type="NCBI Taxonomy" id="364589"/>
    <lineage>
        <taxon>Eukaryota</taxon>
        <taxon>Metazoa</taxon>
        <taxon>Chordata</taxon>
        <taxon>Craniata</taxon>
        <taxon>Vertebrata</taxon>
        <taxon>Euteleostomi</taxon>
        <taxon>Archelosauria</taxon>
        <taxon>Archosauria</taxon>
        <taxon>Dinosauria</taxon>
        <taxon>Saurischia</taxon>
        <taxon>Theropoda</taxon>
        <taxon>Coelurosauria</taxon>
        <taxon>Aves</taxon>
        <taxon>Neognathae</taxon>
        <taxon>Neoaves</taxon>
        <taxon>Telluraves</taxon>
        <taxon>Australaves</taxon>
        <taxon>Passeriformes</taxon>
        <taxon>Sylvioidea</taxon>
        <taxon>Zosteropidae</taxon>
        <taxon>Zosterops</taxon>
    </lineage>
</organism>
<gene>
    <name evidence="1" type="ORF">HGM15179_019254</name>
</gene>
<protein>
    <submittedName>
        <fullName evidence="1">Uncharacterized protein</fullName>
    </submittedName>
</protein>
<name>A0A8K1FXP6_9PASS</name>
<evidence type="ECO:0000313" key="1">
    <source>
        <dbReference type="EMBL" id="TRZ07852.1"/>
    </source>
</evidence>
<reference evidence="1" key="1">
    <citation type="submission" date="2019-04" db="EMBL/GenBank/DDBJ databases">
        <title>Genome assembly of Zosterops borbonicus 15179.</title>
        <authorList>
            <person name="Leroy T."/>
            <person name="Anselmetti Y."/>
            <person name="Tilak M.-K."/>
            <person name="Nabholz B."/>
        </authorList>
    </citation>
    <scope>NUCLEOTIDE SEQUENCE</scope>
    <source>
        <strain evidence="1">HGM_15179</strain>
        <tissue evidence="1">Muscle</tissue>
    </source>
</reference>
<accession>A0A8K1FXP6</accession>
<dbReference type="AlphaFoldDB" id="A0A8K1FXP6"/>
<keyword evidence="2" id="KW-1185">Reference proteome</keyword>
<dbReference type="EMBL" id="SWJQ01001598">
    <property type="protein sequence ID" value="TRZ07852.1"/>
    <property type="molecule type" value="Genomic_DNA"/>
</dbReference>
<comment type="caution">
    <text evidence="1">The sequence shown here is derived from an EMBL/GenBank/DDBJ whole genome shotgun (WGS) entry which is preliminary data.</text>
</comment>
<dbReference type="Proteomes" id="UP000796761">
    <property type="component" value="Unassembled WGS sequence"/>
</dbReference>
<evidence type="ECO:0000313" key="2">
    <source>
        <dbReference type="Proteomes" id="UP000796761"/>
    </source>
</evidence>
<proteinExistence type="predicted"/>